<dbReference type="Proteomes" id="UP001497623">
    <property type="component" value="Unassembled WGS sequence"/>
</dbReference>
<evidence type="ECO:0000313" key="3">
    <source>
        <dbReference type="Proteomes" id="UP001497623"/>
    </source>
</evidence>
<keyword evidence="3" id="KW-1185">Reference proteome</keyword>
<comment type="caution">
    <text evidence="2">The sequence shown here is derived from an EMBL/GenBank/DDBJ whole genome shotgun (WGS) entry which is preliminary data.</text>
</comment>
<feature type="compositionally biased region" description="Polar residues" evidence="1">
    <location>
        <begin position="165"/>
        <end position="180"/>
    </location>
</feature>
<protein>
    <submittedName>
        <fullName evidence="2">Uncharacterized protein</fullName>
    </submittedName>
</protein>
<proteinExistence type="predicted"/>
<feature type="non-terminal residue" evidence="2">
    <location>
        <position position="1"/>
    </location>
</feature>
<feature type="region of interest" description="Disordered" evidence="1">
    <location>
        <begin position="126"/>
        <end position="180"/>
    </location>
</feature>
<reference evidence="2 3" key="1">
    <citation type="submission" date="2024-05" db="EMBL/GenBank/DDBJ databases">
        <authorList>
            <person name="Wallberg A."/>
        </authorList>
    </citation>
    <scope>NUCLEOTIDE SEQUENCE [LARGE SCALE GENOMIC DNA]</scope>
</reference>
<evidence type="ECO:0000256" key="1">
    <source>
        <dbReference type="SAM" id="MobiDB-lite"/>
    </source>
</evidence>
<dbReference type="EMBL" id="CAXKWB010019337">
    <property type="protein sequence ID" value="CAL4121828.1"/>
    <property type="molecule type" value="Genomic_DNA"/>
</dbReference>
<organism evidence="2 3">
    <name type="scientific">Meganyctiphanes norvegica</name>
    <name type="common">Northern krill</name>
    <name type="synonym">Thysanopoda norvegica</name>
    <dbReference type="NCBI Taxonomy" id="48144"/>
    <lineage>
        <taxon>Eukaryota</taxon>
        <taxon>Metazoa</taxon>
        <taxon>Ecdysozoa</taxon>
        <taxon>Arthropoda</taxon>
        <taxon>Crustacea</taxon>
        <taxon>Multicrustacea</taxon>
        <taxon>Malacostraca</taxon>
        <taxon>Eumalacostraca</taxon>
        <taxon>Eucarida</taxon>
        <taxon>Euphausiacea</taxon>
        <taxon>Euphausiidae</taxon>
        <taxon>Meganyctiphanes</taxon>
    </lineage>
</organism>
<evidence type="ECO:0000313" key="2">
    <source>
        <dbReference type="EMBL" id="CAL4121828.1"/>
    </source>
</evidence>
<name>A0AAV2RF20_MEGNR</name>
<feature type="non-terminal residue" evidence="2">
    <location>
        <position position="180"/>
    </location>
</feature>
<gene>
    <name evidence="2" type="ORF">MNOR_LOCUS22690</name>
</gene>
<dbReference type="AlphaFoldDB" id="A0AAV2RF20"/>
<accession>A0AAV2RF20</accession>
<sequence length="180" mass="19292">SANMATVMQRQRSRRRLAALTFLSNISLDGTHRDTKLSQYGCRGFLGKVPVPREASVEEKENMEADGPCTSEVVTATVTTTPKASLQGGVAPPIGSGSSNITCQSDLYQTPGKRKEDVLVAADGTPMSRFRGGTNDSDIERKLGLGKRPPSHLYRHLSLHEKPTGFSSNESIGGPQSSSM</sequence>